<protein>
    <submittedName>
        <fullName evidence="1">Uncharacterized protein</fullName>
    </submittedName>
</protein>
<comment type="caution">
    <text evidence="1">The sequence shown here is derived from an EMBL/GenBank/DDBJ whole genome shotgun (WGS) entry which is preliminary data.</text>
</comment>
<evidence type="ECO:0000313" key="1">
    <source>
        <dbReference type="EMBL" id="KKK94833.1"/>
    </source>
</evidence>
<sequence>MILTCNNLESMKIWGELVECLYDKNKYGGYI</sequence>
<dbReference type="EMBL" id="LAZR01047178">
    <property type="protein sequence ID" value="KKK94833.1"/>
    <property type="molecule type" value="Genomic_DNA"/>
</dbReference>
<accession>A0A0F8ZLV3</accession>
<proteinExistence type="predicted"/>
<organism evidence="1">
    <name type="scientific">marine sediment metagenome</name>
    <dbReference type="NCBI Taxonomy" id="412755"/>
    <lineage>
        <taxon>unclassified sequences</taxon>
        <taxon>metagenomes</taxon>
        <taxon>ecological metagenomes</taxon>
    </lineage>
</organism>
<name>A0A0F8ZLV3_9ZZZZ</name>
<dbReference type="AlphaFoldDB" id="A0A0F8ZLV3"/>
<reference evidence="1" key="1">
    <citation type="journal article" date="2015" name="Nature">
        <title>Complex archaea that bridge the gap between prokaryotes and eukaryotes.</title>
        <authorList>
            <person name="Spang A."/>
            <person name="Saw J.H."/>
            <person name="Jorgensen S.L."/>
            <person name="Zaremba-Niedzwiedzka K."/>
            <person name="Martijn J."/>
            <person name="Lind A.E."/>
            <person name="van Eijk R."/>
            <person name="Schleper C."/>
            <person name="Guy L."/>
            <person name="Ettema T.J."/>
        </authorList>
    </citation>
    <scope>NUCLEOTIDE SEQUENCE</scope>
</reference>
<feature type="non-terminal residue" evidence="1">
    <location>
        <position position="31"/>
    </location>
</feature>
<gene>
    <name evidence="1" type="ORF">LCGC14_2678890</name>
</gene>